<dbReference type="AlphaFoldDB" id="A0A4Q9Z252"/>
<dbReference type="InterPro" id="IPR029058">
    <property type="entry name" value="AB_hydrolase_fold"/>
</dbReference>
<protein>
    <submittedName>
        <fullName evidence="1">Alpha/beta hydrolase</fullName>
    </submittedName>
</protein>
<proteinExistence type="predicted"/>
<evidence type="ECO:0000313" key="2">
    <source>
        <dbReference type="Proteomes" id="UP000293300"/>
    </source>
</evidence>
<gene>
    <name evidence="1" type="ORF">EZL74_04270</name>
</gene>
<sequence length="218" mass="25416">MSKIHVYFMPGMAASSTIFERIQLPTDTFEMHLLEWMLPEKEESLQNYARRMAQKVQHENAVLVGVSFGGILVQEMKSFVKPSKVIIISSVKSNTELPRRMKVAKATKAYKLIPTKLFENIDKLAKFALGDYAKQRLKLYEKFLSVRDKHYLDWSIENIINWNREVIDPEVIHIHGDADEVFPIKHIKKCMIVKGGTHIMILTKYRWLNDNLPKIMLE</sequence>
<dbReference type="GO" id="GO:0016787">
    <property type="term" value="F:hydrolase activity"/>
    <property type="evidence" value="ECO:0007669"/>
    <property type="project" value="UniProtKB-KW"/>
</dbReference>
<keyword evidence="1" id="KW-0378">Hydrolase</keyword>
<evidence type="ECO:0000313" key="1">
    <source>
        <dbReference type="EMBL" id="TBX70398.1"/>
    </source>
</evidence>
<dbReference type="EMBL" id="SJPE01000003">
    <property type="protein sequence ID" value="TBX70398.1"/>
    <property type="molecule type" value="Genomic_DNA"/>
</dbReference>
<reference evidence="1 2" key="1">
    <citation type="submission" date="2019-02" db="EMBL/GenBank/DDBJ databases">
        <title>Flavobacterium sp. RD-2-33 isolated from forest soil.</title>
        <authorList>
            <person name="Chaudhary D.K."/>
        </authorList>
    </citation>
    <scope>NUCLEOTIDE SEQUENCE [LARGE SCALE GENOMIC DNA]</scope>
    <source>
        <strain evidence="1 2">RD-2-33</strain>
    </source>
</reference>
<organism evidence="1 2">
    <name type="scientific">Flavobacterium silvisoli</name>
    <dbReference type="NCBI Taxonomy" id="2529433"/>
    <lineage>
        <taxon>Bacteria</taxon>
        <taxon>Pseudomonadati</taxon>
        <taxon>Bacteroidota</taxon>
        <taxon>Flavobacteriia</taxon>
        <taxon>Flavobacteriales</taxon>
        <taxon>Flavobacteriaceae</taxon>
        <taxon>Flavobacterium</taxon>
    </lineage>
</organism>
<name>A0A4Q9Z252_9FLAO</name>
<comment type="caution">
    <text evidence="1">The sequence shown here is derived from an EMBL/GenBank/DDBJ whole genome shotgun (WGS) entry which is preliminary data.</text>
</comment>
<dbReference type="SUPFAM" id="SSF53474">
    <property type="entry name" value="alpha/beta-Hydrolases"/>
    <property type="match status" value="1"/>
</dbReference>
<accession>A0A4Q9Z252</accession>
<dbReference type="OrthoDB" id="659408at2"/>
<dbReference type="Proteomes" id="UP000293300">
    <property type="component" value="Unassembled WGS sequence"/>
</dbReference>
<keyword evidence="2" id="KW-1185">Reference proteome</keyword>
<dbReference type="Gene3D" id="3.40.50.1820">
    <property type="entry name" value="alpha/beta hydrolase"/>
    <property type="match status" value="1"/>
</dbReference>
<dbReference type="RefSeq" id="WP_131475358.1">
    <property type="nucleotide sequence ID" value="NZ_SJPE01000003.1"/>
</dbReference>